<sequence>MKQTVPSSLQNYLLKMYDNSSEAIFFFNVVGNLVYLNNAAKQIVDIEVIEKMFLGEANAICLTCHGYTSEDALVTCKSCYFHEESRDFSSFQLFLNTKNEGVVPYAASFQTIDEQYGIKMLMLRPLTKQMETQNKLLENTTVKKVIKAQEDERKRISRELHDSVAQEVLSSLLEIQLVKYLPNEEAIHEKLQQIEGSLSRLLDDISNMSVELRPASLDDLGIEAAFRSHFSWIEKNYGLEIHYTSEINGQRYNSEIETVIYRVGQEAILNALKYADVDEIFVHLYEADDNVMLHIIDQGNGFNLANYNAKGTGLGLFGMKERTALVNGTIQIDTEIGKGTKVVLSVPIEGGI</sequence>
<keyword evidence="12 15" id="KW-0902">Two-component regulatory system</keyword>
<keyword evidence="5 17" id="KW-0597">Phosphoprotein</keyword>
<comment type="subcellular location">
    <subcellularLocation>
        <location evidence="2">Cytoplasm</location>
    </subcellularLocation>
</comment>
<name>A0A9D1PNX9_9BACI</name>
<dbReference type="PANTHER" id="PTHR24421:SF10">
    <property type="entry name" value="NITRATE_NITRITE SENSOR PROTEIN NARQ"/>
    <property type="match status" value="1"/>
</dbReference>
<dbReference type="SUPFAM" id="SSF55874">
    <property type="entry name" value="ATPase domain of HSP90 chaperone/DNA topoisomerase II/histidine kinase"/>
    <property type="match status" value="1"/>
</dbReference>
<evidence type="ECO:0000256" key="14">
    <source>
        <dbReference type="ARBA" id="ARBA00024827"/>
    </source>
</evidence>
<dbReference type="GO" id="GO:0005524">
    <property type="term" value="F:ATP binding"/>
    <property type="evidence" value="ECO:0007669"/>
    <property type="project" value="UniProtKB-KW"/>
</dbReference>
<accession>A0A9D1PNX9</accession>
<dbReference type="GO" id="GO:0000155">
    <property type="term" value="F:phosphorelay sensor kinase activity"/>
    <property type="evidence" value="ECO:0007669"/>
    <property type="project" value="InterPro"/>
</dbReference>
<evidence type="ECO:0000256" key="10">
    <source>
        <dbReference type="ARBA" id="ARBA00022840"/>
    </source>
</evidence>
<dbReference type="GO" id="GO:0016020">
    <property type="term" value="C:membrane"/>
    <property type="evidence" value="ECO:0007669"/>
    <property type="project" value="InterPro"/>
</dbReference>
<dbReference type="CDD" id="cd16917">
    <property type="entry name" value="HATPase_UhpB-NarQ-NarX-like"/>
    <property type="match status" value="1"/>
</dbReference>
<dbReference type="InterPro" id="IPR004358">
    <property type="entry name" value="Sig_transdc_His_kin-like_C"/>
</dbReference>
<dbReference type="GO" id="GO:0005737">
    <property type="term" value="C:cytoplasm"/>
    <property type="evidence" value="ECO:0007669"/>
    <property type="project" value="UniProtKB-SubCell"/>
</dbReference>
<keyword evidence="10 15" id="KW-0067">ATP-binding</keyword>
<evidence type="ECO:0000256" key="12">
    <source>
        <dbReference type="ARBA" id="ARBA00023012"/>
    </source>
</evidence>
<keyword evidence="7 16" id="KW-0479">Metal-binding</keyword>
<evidence type="ECO:0000259" key="18">
    <source>
        <dbReference type="PROSITE" id="PS50109"/>
    </source>
</evidence>
<feature type="binding site" evidence="16">
    <location>
        <position position="79"/>
    </location>
    <ligand>
        <name>[4Fe-4S] cluster</name>
        <dbReference type="ChEBI" id="CHEBI:49883"/>
    </ligand>
</feature>
<feature type="binding site" evidence="16">
    <location>
        <position position="76"/>
    </location>
    <ligand>
        <name>[4Fe-4S] cluster</name>
        <dbReference type="ChEBI" id="CHEBI:49883"/>
    </ligand>
</feature>
<reference evidence="19" key="2">
    <citation type="submission" date="2021-04" db="EMBL/GenBank/DDBJ databases">
        <authorList>
            <person name="Gilroy R."/>
        </authorList>
    </citation>
    <scope>NUCLEOTIDE SEQUENCE</scope>
    <source>
        <strain evidence="19">CHK169-2315</strain>
    </source>
</reference>
<dbReference type="EMBL" id="DXHX01000111">
    <property type="protein sequence ID" value="HIV74813.1"/>
    <property type="molecule type" value="Genomic_DNA"/>
</dbReference>
<gene>
    <name evidence="19" type="ORF">H9895_07035</name>
</gene>
<comment type="function">
    <text evidence="14">Member of the two-component regulatory system NreB/NreC involved in the control of dissimilatory nitrate/nitrite reduction in response to oxygen. NreB functions as a direct oxygen sensor histidine kinase which is autophosphorylated, in the absence of oxygen, probably at the conserved histidine residue, and transfers its phosphate group probably to a conserved aspartate residue of NreC. NreB/NreC activates the expression of the nitrate (narGHJI) and nitrite (nir) reductase operons, as well as the putative nitrate transporter gene narT.</text>
</comment>
<keyword evidence="3 16" id="KW-0004">4Fe-4S</keyword>
<reference evidence="19" key="1">
    <citation type="journal article" date="2021" name="PeerJ">
        <title>Extensive microbial diversity within the chicken gut microbiome revealed by metagenomics and culture.</title>
        <authorList>
            <person name="Gilroy R."/>
            <person name="Ravi A."/>
            <person name="Getino M."/>
            <person name="Pursley I."/>
            <person name="Horton D.L."/>
            <person name="Alikhan N.F."/>
            <person name="Baker D."/>
            <person name="Gharbi K."/>
            <person name="Hall N."/>
            <person name="Watson M."/>
            <person name="Adriaenssens E.M."/>
            <person name="Foster-Nyarko E."/>
            <person name="Jarju S."/>
            <person name="Secka A."/>
            <person name="Antonio M."/>
            <person name="Oren A."/>
            <person name="Chaudhuri R.R."/>
            <person name="La Ragione R."/>
            <person name="Hildebrand F."/>
            <person name="Pallen M.J."/>
        </authorList>
    </citation>
    <scope>NUCLEOTIDE SEQUENCE</scope>
    <source>
        <strain evidence="19">CHK169-2315</strain>
    </source>
</reference>
<comment type="cofactor">
    <cofactor evidence="16">
        <name>[4Fe-4S] cluster</name>
        <dbReference type="ChEBI" id="CHEBI:49883"/>
    </cofactor>
    <text evidence="16">Binds 1 [4Fe-4S] cluster.</text>
</comment>
<evidence type="ECO:0000256" key="7">
    <source>
        <dbReference type="ARBA" id="ARBA00022723"/>
    </source>
</evidence>
<feature type="binding site" evidence="16">
    <location>
        <position position="64"/>
    </location>
    <ligand>
        <name>[4Fe-4S] cluster</name>
        <dbReference type="ChEBI" id="CHEBI:49883"/>
    </ligand>
</feature>
<evidence type="ECO:0000256" key="2">
    <source>
        <dbReference type="ARBA" id="ARBA00004496"/>
    </source>
</evidence>
<dbReference type="InterPro" id="IPR011712">
    <property type="entry name" value="Sig_transdc_His_kin_sub3_dim/P"/>
</dbReference>
<comment type="catalytic activity">
    <reaction evidence="1 15">
        <text>ATP + protein L-histidine = ADP + protein N-phospho-L-histidine.</text>
        <dbReference type="EC" id="2.7.13.3"/>
    </reaction>
</comment>
<dbReference type="GO" id="GO:0005506">
    <property type="term" value="F:iron ion binding"/>
    <property type="evidence" value="ECO:0007669"/>
    <property type="project" value="InterPro"/>
</dbReference>
<dbReference type="PRINTS" id="PR00344">
    <property type="entry name" value="BCTRLSENSOR"/>
</dbReference>
<dbReference type="EC" id="2.7.13.3" evidence="15"/>
<dbReference type="PIRSF" id="PIRSF037432">
    <property type="entry name" value="STHK_NreB"/>
    <property type="match status" value="1"/>
</dbReference>
<keyword evidence="11 16" id="KW-0408">Iron</keyword>
<evidence type="ECO:0000256" key="3">
    <source>
        <dbReference type="ARBA" id="ARBA00022485"/>
    </source>
</evidence>
<dbReference type="InterPro" id="IPR036890">
    <property type="entry name" value="HATPase_C_sf"/>
</dbReference>
<dbReference type="InterPro" id="IPR005467">
    <property type="entry name" value="His_kinase_dom"/>
</dbReference>
<comment type="caution">
    <text evidence="19">The sequence shown here is derived from an EMBL/GenBank/DDBJ whole genome shotgun (WGS) entry which is preliminary data.</text>
</comment>
<protein>
    <recommendedName>
        <fullName evidence="15">Sensor histidine kinase</fullName>
        <ecNumber evidence="15">2.7.13.3</ecNumber>
    </recommendedName>
</protein>
<evidence type="ECO:0000256" key="13">
    <source>
        <dbReference type="ARBA" id="ARBA00023014"/>
    </source>
</evidence>
<evidence type="ECO:0000256" key="8">
    <source>
        <dbReference type="ARBA" id="ARBA00022741"/>
    </source>
</evidence>
<dbReference type="PROSITE" id="PS50109">
    <property type="entry name" value="HIS_KIN"/>
    <property type="match status" value="1"/>
</dbReference>
<dbReference type="GO" id="GO:0051539">
    <property type="term" value="F:4 iron, 4 sulfur cluster binding"/>
    <property type="evidence" value="ECO:0007669"/>
    <property type="project" value="UniProtKB-KW"/>
</dbReference>
<evidence type="ECO:0000256" key="15">
    <source>
        <dbReference type="PIRNR" id="PIRNR037432"/>
    </source>
</evidence>
<dbReference type="InterPro" id="IPR017203">
    <property type="entry name" value="Sig_transdc_His_kinase_NreB"/>
</dbReference>
<evidence type="ECO:0000256" key="5">
    <source>
        <dbReference type="ARBA" id="ARBA00022553"/>
    </source>
</evidence>
<evidence type="ECO:0000256" key="11">
    <source>
        <dbReference type="ARBA" id="ARBA00023004"/>
    </source>
</evidence>
<dbReference type="GO" id="GO:0046983">
    <property type="term" value="F:protein dimerization activity"/>
    <property type="evidence" value="ECO:0007669"/>
    <property type="project" value="InterPro"/>
</dbReference>
<evidence type="ECO:0000313" key="19">
    <source>
        <dbReference type="EMBL" id="HIV74813.1"/>
    </source>
</evidence>
<evidence type="ECO:0000256" key="4">
    <source>
        <dbReference type="ARBA" id="ARBA00022490"/>
    </source>
</evidence>
<dbReference type="Gene3D" id="3.30.565.10">
    <property type="entry name" value="Histidine kinase-like ATPase, C-terminal domain"/>
    <property type="match status" value="1"/>
</dbReference>
<comment type="PTM">
    <text evidence="17">Autophosphorylated.</text>
</comment>
<evidence type="ECO:0000256" key="16">
    <source>
        <dbReference type="PIRSR" id="PIRSR037432-50"/>
    </source>
</evidence>
<evidence type="ECO:0000256" key="17">
    <source>
        <dbReference type="PIRSR" id="PIRSR037432-51"/>
    </source>
</evidence>
<feature type="domain" description="Histidine kinase" evidence="18">
    <location>
        <begin position="163"/>
        <end position="350"/>
    </location>
</feature>
<keyword evidence="8 15" id="KW-0547">Nucleotide-binding</keyword>
<keyword evidence="13 16" id="KW-0411">Iron-sulfur</keyword>
<feature type="binding site" evidence="16">
    <location>
        <position position="61"/>
    </location>
    <ligand>
        <name>[4Fe-4S] cluster</name>
        <dbReference type="ChEBI" id="CHEBI:49883"/>
    </ligand>
</feature>
<keyword evidence="4" id="KW-0963">Cytoplasm</keyword>
<dbReference type="AlphaFoldDB" id="A0A9D1PNX9"/>
<keyword evidence="9 15" id="KW-0418">Kinase</keyword>
<dbReference type="Gene3D" id="1.20.5.1930">
    <property type="match status" value="1"/>
</dbReference>
<dbReference type="InterPro" id="IPR003594">
    <property type="entry name" value="HATPase_dom"/>
</dbReference>
<dbReference type="InterPro" id="IPR050482">
    <property type="entry name" value="Sensor_HK_TwoCompSys"/>
</dbReference>
<feature type="modified residue" description="Phosphohistidine; by autocatalysis" evidence="17">
    <location>
        <position position="161"/>
    </location>
</feature>
<dbReference type="Pfam" id="PF02518">
    <property type="entry name" value="HATPase_c"/>
    <property type="match status" value="1"/>
</dbReference>
<dbReference type="Proteomes" id="UP000823937">
    <property type="component" value="Unassembled WGS sequence"/>
</dbReference>
<organism evidence="19 20">
    <name type="scientific">Candidatus Pseudogracilibacillus intestinigallinarum</name>
    <dbReference type="NCBI Taxonomy" id="2838742"/>
    <lineage>
        <taxon>Bacteria</taxon>
        <taxon>Bacillati</taxon>
        <taxon>Bacillota</taxon>
        <taxon>Bacilli</taxon>
        <taxon>Bacillales</taxon>
        <taxon>Bacillaceae</taxon>
        <taxon>Pseudogracilibacillus</taxon>
    </lineage>
</organism>
<keyword evidence="6 15" id="KW-0808">Transferase</keyword>
<dbReference type="Pfam" id="PF07730">
    <property type="entry name" value="HisKA_3"/>
    <property type="match status" value="1"/>
</dbReference>
<proteinExistence type="predicted"/>
<dbReference type="SMART" id="SM00387">
    <property type="entry name" value="HATPase_c"/>
    <property type="match status" value="1"/>
</dbReference>
<evidence type="ECO:0000256" key="1">
    <source>
        <dbReference type="ARBA" id="ARBA00000085"/>
    </source>
</evidence>
<evidence type="ECO:0000313" key="20">
    <source>
        <dbReference type="Proteomes" id="UP000823937"/>
    </source>
</evidence>
<evidence type="ECO:0000256" key="9">
    <source>
        <dbReference type="ARBA" id="ARBA00022777"/>
    </source>
</evidence>
<evidence type="ECO:0000256" key="6">
    <source>
        <dbReference type="ARBA" id="ARBA00022679"/>
    </source>
</evidence>
<dbReference type="PANTHER" id="PTHR24421">
    <property type="entry name" value="NITRATE/NITRITE SENSOR PROTEIN NARX-RELATED"/>
    <property type="match status" value="1"/>
</dbReference>